<keyword evidence="3" id="KW-1185">Reference proteome</keyword>
<dbReference type="SUPFAM" id="SSF48403">
    <property type="entry name" value="Ankyrin repeat"/>
    <property type="match status" value="1"/>
</dbReference>
<accession>A0ABP0PI63</accession>
<dbReference type="PROSITE" id="PS50297">
    <property type="entry name" value="ANK_REP_REGION"/>
    <property type="match status" value="1"/>
</dbReference>
<protein>
    <submittedName>
        <fullName evidence="2">Uncharacterized protein</fullName>
    </submittedName>
</protein>
<gene>
    <name evidence="2" type="ORF">CCMP2556_LOCUS36796</name>
</gene>
<dbReference type="Gene3D" id="1.25.40.20">
    <property type="entry name" value="Ankyrin repeat-containing domain"/>
    <property type="match status" value="1"/>
</dbReference>
<evidence type="ECO:0000313" key="3">
    <source>
        <dbReference type="Proteomes" id="UP001642484"/>
    </source>
</evidence>
<proteinExistence type="predicted"/>
<organism evidence="2 3">
    <name type="scientific">Durusdinium trenchii</name>
    <dbReference type="NCBI Taxonomy" id="1381693"/>
    <lineage>
        <taxon>Eukaryota</taxon>
        <taxon>Sar</taxon>
        <taxon>Alveolata</taxon>
        <taxon>Dinophyceae</taxon>
        <taxon>Suessiales</taxon>
        <taxon>Symbiodiniaceae</taxon>
        <taxon>Durusdinium</taxon>
    </lineage>
</organism>
<feature type="repeat" description="ANK" evidence="1">
    <location>
        <begin position="62"/>
        <end position="88"/>
    </location>
</feature>
<comment type="caution">
    <text evidence="2">The sequence shown here is derived from an EMBL/GenBank/DDBJ whole genome shotgun (WGS) entry which is preliminary data.</text>
</comment>
<dbReference type="Proteomes" id="UP001642484">
    <property type="component" value="Unassembled WGS sequence"/>
</dbReference>
<evidence type="ECO:0000313" key="2">
    <source>
        <dbReference type="EMBL" id="CAK9074719.1"/>
    </source>
</evidence>
<keyword evidence="1" id="KW-0040">ANK repeat</keyword>
<name>A0ABP0PI63_9DINO</name>
<dbReference type="InterPro" id="IPR036770">
    <property type="entry name" value="Ankyrin_rpt-contain_sf"/>
</dbReference>
<dbReference type="EMBL" id="CAXAMN010023029">
    <property type="protein sequence ID" value="CAK9074719.1"/>
    <property type="molecule type" value="Genomic_DNA"/>
</dbReference>
<reference evidence="2 3" key="1">
    <citation type="submission" date="2024-02" db="EMBL/GenBank/DDBJ databases">
        <authorList>
            <person name="Chen Y."/>
            <person name="Shah S."/>
            <person name="Dougan E. K."/>
            <person name="Thang M."/>
            <person name="Chan C."/>
        </authorList>
    </citation>
    <scope>NUCLEOTIDE SEQUENCE [LARGE SCALE GENOMIC DNA]</scope>
</reference>
<dbReference type="Pfam" id="PF00023">
    <property type="entry name" value="Ank"/>
    <property type="match status" value="1"/>
</dbReference>
<sequence length="145" mass="16138">MASLRETKVGGWWKRPVMDESPTDRGNLAKAKRRIKQEQQKIQLREFLKQNRFQGVDVSKDGKLYPIHVAAHLGDFDLVRLLLRAGADPEQEIPGSGGGGKAIDIAYAADVMGSHQKIIDLLQAPVKILPVRGLRKLVNQHKVSL</sequence>
<dbReference type="PROSITE" id="PS50088">
    <property type="entry name" value="ANK_REPEAT"/>
    <property type="match status" value="1"/>
</dbReference>
<evidence type="ECO:0000256" key="1">
    <source>
        <dbReference type="PROSITE-ProRule" id="PRU00023"/>
    </source>
</evidence>
<dbReference type="InterPro" id="IPR002110">
    <property type="entry name" value="Ankyrin_rpt"/>
</dbReference>